<evidence type="ECO:0000256" key="1">
    <source>
        <dbReference type="SAM" id="MobiDB-lite"/>
    </source>
</evidence>
<name>A0AAE9ZAT2_9PROT</name>
<evidence type="ECO:0000256" key="2">
    <source>
        <dbReference type="SAM" id="SignalP"/>
    </source>
</evidence>
<feature type="chain" id="PRO_5042122416" evidence="2">
    <location>
        <begin position="16"/>
        <end position="166"/>
    </location>
</feature>
<keyword evidence="4" id="KW-1185">Reference proteome</keyword>
<proteinExistence type="predicted"/>
<accession>A0AAE9ZAT2</accession>
<feature type="signal peptide" evidence="2">
    <location>
        <begin position="1"/>
        <end position="15"/>
    </location>
</feature>
<gene>
    <name evidence="3" type="ORF">PUV54_13030</name>
</gene>
<protein>
    <submittedName>
        <fullName evidence="3">Uncharacterized protein</fullName>
    </submittedName>
</protein>
<feature type="compositionally biased region" description="Basic and acidic residues" evidence="1">
    <location>
        <begin position="86"/>
        <end position="103"/>
    </location>
</feature>
<dbReference type="Proteomes" id="UP001214043">
    <property type="component" value="Chromosome"/>
</dbReference>
<dbReference type="KEGG" id="hfl:PUV54_13030"/>
<sequence length="166" mass="18039">MKRVFPALAASTVFAFTLSCVSASSQVAPSGLLEFGDYDCSIDEAKGISPSGEDFVIENTPSTFTFSFYESPVTPMELNDGGPYRSLDRDLSGETNRYEPEPPRKFSASISPDIFAIAADRLRTSNMEVFYQDSITIEFESDLSYLAYGPARSGGVSVFAGACRRS</sequence>
<keyword evidence="2" id="KW-0732">Signal</keyword>
<feature type="region of interest" description="Disordered" evidence="1">
    <location>
        <begin position="77"/>
        <end position="103"/>
    </location>
</feature>
<dbReference type="PROSITE" id="PS51257">
    <property type="entry name" value="PROKAR_LIPOPROTEIN"/>
    <property type="match status" value="1"/>
</dbReference>
<reference evidence="3" key="1">
    <citation type="submission" date="2023-02" db="EMBL/GenBank/DDBJ databases">
        <title>Genome sequence of Hyphococcus flavus.</title>
        <authorList>
            <person name="Rong J.-C."/>
            <person name="Zhao Q."/>
            <person name="Yi M."/>
            <person name="Wu J.-Y."/>
        </authorList>
    </citation>
    <scope>NUCLEOTIDE SEQUENCE</scope>
    <source>
        <strain evidence="3">MCCC 1K03223</strain>
    </source>
</reference>
<evidence type="ECO:0000313" key="3">
    <source>
        <dbReference type="EMBL" id="WDI30878.1"/>
    </source>
</evidence>
<dbReference type="RefSeq" id="WP_274492700.1">
    <property type="nucleotide sequence ID" value="NZ_CP118166.1"/>
</dbReference>
<evidence type="ECO:0000313" key="4">
    <source>
        <dbReference type="Proteomes" id="UP001214043"/>
    </source>
</evidence>
<dbReference type="AlphaFoldDB" id="A0AAE9ZAT2"/>
<dbReference type="EMBL" id="CP118166">
    <property type="protein sequence ID" value="WDI30878.1"/>
    <property type="molecule type" value="Genomic_DNA"/>
</dbReference>
<organism evidence="3 4">
    <name type="scientific">Hyphococcus flavus</name>
    <dbReference type="NCBI Taxonomy" id="1866326"/>
    <lineage>
        <taxon>Bacteria</taxon>
        <taxon>Pseudomonadati</taxon>
        <taxon>Pseudomonadota</taxon>
        <taxon>Alphaproteobacteria</taxon>
        <taxon>Parvularculales</taxon>
        <taxon>Parvularculaceae</taxon>
        <taxon>Hyphococcus</taxon>
    </lineage>
</organism>